<gene>
    <name evidence="2" type="ORF">UFOPK1722_01389</name>
</gene>
<evidence type="ECO:0000256" key="1">
    <source>
        <dbReference type="SAM" id="MobiDB-lite"/>
    </source>
</evidence>
<dbReference type="EMBL" id="CAEZTS010000135">
    <property type="protein sequence ID" value="CAB4586529.1"/>
    <property type="molecule type" value="Genomic_DNA"/>
</dbReference>
<reference evidence="2" key="1">
    <citation type="submission" date="2020-05" db="EMBL/GenBank/DDBJ databases">
        <authorList>
            <person name="Chiriac C."/>
            <person name="Salcher M."/>
            <person name="Ghai R."/>
            <person name="Kavagutti S V."/>
        </authorList>
    </citation>
    <scope>NUCLEOTIDE SEQUENCE</scope>
</reference>
<feature type="region of interest" description="Disordered" evidence="1">
    <location>
        <begin position="83"/>
        <end position="102"/>
    </location>
</feature>
<name>A0A6J6FFP5_9ZZZZ</name>
<sequence length="120" mass="12709">MVVLGRRCSSLANATEPSGFKMGTMLRSKRPSSWARAARFWLSKARASTSSRVKPSMVAMRSADTPWGTKGYIARRAALPTVKSGGPLGAGQRDMDSTPPATTTSWCPACTAMAAHDTAC</sequence>
<protein>
    <submittedName>
        <fullName evidence="2">Unannotated protein</fullName>
    </submittedName>
</protein>
<evidence type="ECO:0000313" key="2">
    <source>
        <dbReference type="EMBL" id="CAB4586529.1"/>
    </source>
</evidence>
<accession>A0A6J6FFP5</accession>
<dbReference type="AlphaFoldDB" id="A0A6J6FFP5"/>
<organism evidence="2">
    <name type="scientific">freshwater metagenome</name>
    <dbReference type="NCBI Taxonomy" id="449393"/>
    <lineage>
        <taxon>unclassified sequences</taxon>
        <taxon>metagenomes</taxon>
        <taxon>ecological metagenomes</taxon>
    </lineage>
</organism>
<proteinExistence type="predicted"/>